<dbReference type="SMART" id="SM00220">
    <property type="entry name" value="S_TKc"/>
    <property type="match status" value="1"/>
</dbReference>
<evidence type="ECO:0000313" key="4">
    <source>
        <dbReference type="Proteomes" id="UP001634007"/>
    </source>
</evidence>
<protein>
    <recommendedName>
        <fullName evidence="2">Protein kinase domain-containing protein</fullName>
    </recommendedName>
</protein>
<dbReference type="InterPro" id="IPR046958">
    <property type="entry name" value="RBK1/2/STUNTED"/>
</dbReference>
<dbReference type="InterPro" id="IPR000719">
    <property type="entry name" value="Prot_kinase_dom"/>
</dbReference>
<gene>
    <name evidence="3" type="ORF">ACJRO7_033797</name>
</gene>
<dbReference type="InterPro" id="IPR006016">
    <property type="entry name" value="UspA"/>
</dbReference>
<accession>A0ABD3J1N8</accession>
<evidence type="ECO:0000256" key="1">
    <source>
        <dbReference type="SAM" id="MobiDB-lite"/>
    </source>
</evidence>
<feature type="domain" description="Protein kinase" evidence="2">
    <location>
        <begin position="372"/>
        <end position="688"/>
    </location>
</feature>
<comment type="caution">
    <text evidence="3">The sequence shown here is derived from an EMBL/GenBank/DDBJ whole genome shotgun (WGS) entry which is preliminary data.</text>
</comment>
<dbReference type="Proteomes" id="UP001634007">
    <property type="component" value="Unassembled WGS sequence"/>
</dbReference>
<dbReference type="PANTHER" id="PTHR47987:SF5">
    <property type="entry name" value="PROTEIN KINASE DOMAIN-CONTAINING PROTEIN"/>
    <property type="match status" value="1"/>
</dbReference>
<organism evidence="3 4">
    <name type="scientific">Eucalyptus globulus</name>
    <name type="common">Tasmanian blue gum</name>
    <dbReference type="NCBI Taxonomy" id="34317"/>
    <lineage>
        <taxon>Eukaryota</taxon>
        <taxon>Viridiplantae</taxon>
        <taxon>Streptophyta</taxon>
        <taxon>Embryophyta</taxon>
        <taxon>Tracheophyta</taxon>
        <taxon>Spermatophyta</taxon>
        <taxon>Magnoliopsida</taxon>
        <taxon>eudicotyledons</taxon>
        <taxon>Gunneridae</taxon>
        <taxon>Pentapetalae</taxon>
        <taxon>rosids</taxon>
        <taxon>malvids</taxon>
        <taxon>Myrtales</taxon>
        <taxon>Myrtaceae</taxon>
        <taxon>Myrtoideae</taxon>
        <taxon>Eucalypteae</taxon>
        <taxon>Eucalyptus</taxon>
    </lineage>
</organism>
<dbReference type="InterPro" id="IPR008271">
    <property type="entry name" value="Ser/Thr_kinase_AS"/>
</dbReference>
<dbReference type="AlphaFoldDB" id="A0ABD3J1N8"/>
<dbReference type="Gene3D" id="3.40.50.620">
    <property type="entry name" value="HUPs"/>
    <property type="match status" value="1"/>
</dbReference>
<dbReference type="Pfam" id="PF00069">
    <property type="entry name" value="Pkinase"/>
    <property type="match status" value="1"/>
</dbReference>
<reference evidence="3 4" key="1">
    <citation type="submission" date="2024-11" db="EMBL/GenBank/DDBJ databases">
        <title>Chromosome-level genome assembly of Eucalyptus globulus Labill. provides insights into its genome evolution.</title>
        <authorList>
            <person name="Li X."/>
        </authorList>
    </citation>
    <scope>NUCLEOTIDE SEQUENCE [LARGE SCALE GENOMIC DNA]</scope>
    <source>
        <strain evidence="3">CL2024</strain>
        <tissue evidence="3">Fresh tender leaves</tissue>
    </source>
</reference>
<dbReference type="Gene3D" id="1.10.510.10">
    <property type="entry name" value="Transferase(Phosphotransferase) domain 1"/>
    <property type="match status" value="1"/>
</dbReference>
<dbReference type="PANTHER" id="PTHR47987">
    <property type="entry name" value="OS08G0249100 PROTEIN"/>
    <property type="match status" value="1"/>
</dbReference>
<dbReference type="EMBL" id="JBJKBG010000009">
    <property type="protein sequence ID" value="KAL3721366.1"/>
    <property type="molecule type" value="Genomic_DNA"/>
</dbReference>
<feature type="region of interest" description="Disordered" evidence="1">
    <location>
        <begin position="717"/>
        <end position="742"/>
    </location>
</feature>
<dbReference type="SUPFAM" id="SSF52402">
    <property type="entry name" value="Adenine nucleotide alpha hydrolases-like"/>
    <property type="match status" value="1"/>
</dbReference>
<dbReference type="Gene3D" id="3.30.200.20">
    <property type="entry name" value="Phosphorylase Kinase, domain 1"/>
    <property type="match status" value="1"/>
</dbReference>
<sequence length="742" mass="81724">MQLTEEGGPAAAAGESPAVVVVGVRMDAASRELLTWALVKAAQPGDRVVALHVIEDTSSIGTASFLSLVKAFDSVLAVYEGFCHLKQVDLKLKVCRGPSVRKVLVQEAKSYPSAKVVVGTSKSNHTIRSPASVAKYCARNLPKSFWVFAVDNGKFIFKRDAVTDAQCRQDNNQRKCYGPASHWSLSRKISDKDDQGSHCCLQECNFCCEKKASEQNSANSAVEAIGDSDTEVDNSMALVPFQPNEAVSRSNSSHGLKSGWMFVRRILLGGQRIEESGGKKMPVQRVLRRSTTHSSAIVHPDQKQSCSAQNHTCNLDGENGAIVPVGEAAASPPSPCSSSKEFPEELEGLNEKYSSTCRLFNYEELLVATSNFIPENMVGKGGCSKVYRGCLPDGKELAVKMLKPSDGVVKDFVSEIDIITDLHHNNIVSLFGFCFESNKFVLVYDFVHRGSLEENLHGNKKDLHAFGWRERYKVAVGVAEALDYMHNGCGQPIIHKDVKSSNILLSDDFEPQVVDADFFILSYFVLLSSLMSALAFQLSDFGMAIRVQDLSTQVISNDVAGTFGYLAPEYFMHGKVSDLIDVYAFGVVILELISGRRPIDGECPKGLESLVMWAKPILKAGKVSQLLDPSLDRDYDPEQIGRMVLAATLCIRRSSRFRPRISLILKLLQGDEEVREWARQQINSSEELDEMEGEDSPVSIQSHLNLAFQDLEDDSLSVSSTDQSMSSEDYLQSRWSRSSSFD</sequence>
<dbReference type="CDD" id="cd00293">
    <property type="entry name" value="USP-like"/>
    <property type="match status" value="1"/>
</dbReference>
<dbReference type="InterPro" id="IPR014729">
    <property type="entry name" value="Rossmann-like_a/b/a_fold"/>
</dbReference>
<evidence type="ECO:0000259" key="2">
    <source>
        <dbReference type="PROSITE" id="PS50011"/>
    </source>
</evidence>
<evidence type="ECO:0000313" key="3">
    <source>
        <dbReference type="EMBL" id="KAL3721366.1"/>
    </source>
</evidence>
<dbReference type="SUPFAM" id="SSF56112">
    <property type="entry name" value="Protein kinase-like (PK-like)"/>
    <property type="match status" value="1"/>
</dbReference>
<dbReference type="PROSITE" id="PS00108">
    <property type="entry name" value="PROTEIN_KINASE_ST"/>
    <property type="match status" value="1"/>
</dbReference>
<dbReference type="FunFam" id="3.40.50.620:FF:000177">
    <property type="entry name" value="probable receptor-like serine/threonine-protein kinase At5g57670"/>
    <property type="match status" value="1"/>
</dbReference>
<name>A0ABD3J1N8_EUCGL</name>
<proteinExistence type="predicted"/>
<dbReference type="FunFam" id="3.30.200.20:FF:000268">
    <property type="entry name" value="probable receptor-like serine/threonine-protein kinase At5g57670"/>
    <property type="match status" value="1"/>
</dbReference>
<dbReference type="InterPro" id="IPR011009">
    <property type="entry name" value="Kinase-like_dom_sf"/>
</dbReference>
<keyword evidence="4" id="KW-1185">Reference proteome</keyword>
<dbReference type="PROSITE" id="PS50011">
    <property type="entry name" value="PROTEIN_KINASE_DOM"/>
    <property type="match status" value="1"/>
</dbReference>
<dbReference type="Pfam" id="PF00582">
    <property type="entry name" value="Usp"/>
    <property type="match status" value="1"/>
</dbReference>